<keyword evidence="1" id="KW-0812">Transmembrane</keyword>
<dbReference type="HOGENOM" id="CLU_1727988_0_0_7"/>
<sequence>MAIRVHCPSCHQVLEQMADVCPHCEAALPPAVVMSLAAASGEPPPATFVQNLRPAPDELISMTGLSDRPPVETWPTPTETSGLRPWLAAALSLICGLGQLYNSQVVKGIVLMILGAAAILMWPSLASKIAIPLLWGFAIADAFRVARRTRH</sequence>
<evidence type="ECO:0000313" key="2">
    <source>
        <dbReference type="EMBL" id="ETW93740.1"/>
    </source>
</evidence>
<accession>W4L7T8</accession>
<keyword evidence="1" id="KW-1133">Transmembrane helix</keyword>
<proteinExistence type="predicted"/>
<dbReference type="AlphaFoldDB" id="W4L7T8"/>
<gene>
    <name evidence="2" type="ORF">ETSY1_37880</name>
</gene>
<feature type="transmembrane region" description="Helical" evidence="1">
    <location>
        <begin position="129"/>
        <end position="146"/>
    </location>
</feature>
<comment type="caution">
    <text evidence="2">The sequence shown here is derived from an EMBL/GenBank/DDBJ whole genome shotgun (WGS) entry which is preliminary data.</text>
</comment>
<organism evidence="2 3">
    <name type="scientific">Entotheonella factor</name>
    <dbReference type="NCBI Taxonomy" id="1429438"/>
    <lineage>
        <taxon>Bacteria</taxon>
        <taxon>Pseudomonadati</taxon>
        <taxon>Nitrospinota/Tectimicrobiota group</taxon>
        <taxon>Candidatus Tectimicrobiota</taxon>
        <taxon>Candidatus Entotheonellia</taxon>
        <taxon>Candidatus Entotheonellales</taxon>
        <taxon>Candidatus Entotheonellaceae</taxon>
        <taxon>Candidatus Entotheonella</taxon>
    </lineage>
</organism>
<protein>
    <recommendedName>
        <fullName evidence="4">TM2 domain-containing protein</fullName>
    </recommendedName>
</protein>
<evidence type="ECO:0008006" key="4">
    <source>
        <dbReference type="Google" id="ProtNLM"/>
    </source>
</evidence>
<evidence type="ECO:0000313" key="3">
    <source>
        <dbReference type="Proteomes" id="UP000019141"/>
    </source>
</evidence>
<keyword evidence="3" id="KW-1185">Reference proteome</keyword>
<name>W4L7T8_ENTF1</name>
<dbReference type="EMBL" id="AZHW01001180">
    <property type="protein sequence ID" value="ETW93740.1"/>
    <property type="molecule type" value="Genomic_DNA"/>
</dbReference>
<reference evidence="2 3" key="1">
    <citation type="journal article" date="2014" name="Nature">
        <title>An environmental bacterial taxon with a large and distinct metabolic repertoire.</title>
        <authorList>
            <person name="Wilson M.C."/>
            <person name="Mori T."/>
            <person name="Ruckert C."/>
            <person name="Uria A.R."/>
            <person name="Helf M.J."/>
            <person name="Takada K."/>
            <person name="Gernert C."/>
            <person name="Steffens U.A."/>
            <person name="Heycke N."/>
            <person name="Schmitt S."/>
            <person name="Rinke C."/>
            <person name="Helfrich E.J."/>
            <person name="Brachmann A.O."/>
            <person name="Gurgui C."/>
            <person name="Wakimoto T."/>
            <person name="Kracht M."/>
            <person name="Crusemann M."/>
            <person name="Hentschel U."/>
            <person name="Abe I."/>
            <person name="Matsunaga S."/>
            <person name="Kalinowski J."/>
            <person name="Takeyama H."/>
            <person name="Piel J."/>
        </authorList>
    </citation>
    <scope>NUCLEOTIDE SEQUENCE [LARGE SCALE GENOMIC DNA]</scope>
    <source>
        <strain evidence="3">TSY1</strain>
    </source>
</reference>
<dbReference type="Proteomes" id="UP000019141">
    <property type="component" value="Unassembled WGS sequence"/>
</dbReference>
<keyword evidence="1" id="KW-0472">Membrane</keyword>
<evidence type="ECO:0000256" key="1">
    <source>
        <dbReference type="SAM" id="Phobius"/>
    </source>
</evidence>